<comment type="caution">
    <text evidence="12">The sequence shown here is derived from an EMBL/GenBank/DDBJ whole genome shotgun (WGS) entry which is preliminary data.</text>
</comment>
<feature type="domain" description="Plastocyanin-like" evidence="10">
    <location>
        <begin position="516"/>
        <end position="608"/>
    </location>
</feature>
<evidence type="ECO:0000256" key="3">
    <source>
        <dbReference type="ARBA" id="ARBA00023002"/>
    </source>
</evidence>
<dbReference type="GO" id="GO:0005507">
    <property type="term" value="F:copper ion binding"/>
    <property type="evidence" value="ECO:0007669"/>
    <property type="project" value="InterPro"/>
</dbReference>
<keyword evidence="4" id="KW-0186">Copper</keyword>
<dbReference type="OrthoDB" id="2121828at2759"/>
<comment type="similarity">
    <text evidence="1">Belongs to the multicopper oxidase family.</text>
</comment>
<evidence type="ECO:0000313" key="13">
    <source>
        <dbReference type="Proteomes" id="UP000193986"/>
    </source>
</evidence>
<organism evidence="12 13">
    <name type="scientific">Naematelia encephala</name>
    <dbReference type="NCBI Taxonomy" id="71784"/>
    <lineage>
        <taxon>Eukaryota</taxon>
        <taxon>Fungi</taxon>
        <taxon>Dikarya</taxon>
        <taxon>Basidiomycota</taxon>
        <taxon>Agaricomycotina</taxon>
        <taxon>Tremellomycetes</taxon>
        <taxon>Tremellales</taxon>
        <taxon>Naemateliaceae</taxon>
        <taxon>Naematelia</taxon>
    </lineage>
</organism>
<gene>
    <name evidence="12" type="ORF">BCR39DRAFT_559023</name>
</gene>
<dbReference type="CDD" id="cd13857">
    <property type="entry name" value="CuRO_1_Diphenol_Ox"/>
    <property type="match status" value="1"/>
</dbReference>
<dbReference type="InterPro" id="IPR011707">
    <property type="entry name" value="Cu-oxidase-like_N"/>
</dbReference>
<dbReference type="InterPro" id="IPR033138">
    <property type="entry name" value="Cu_oxidase_CS"/>
</dbReference>
<dbReference type="AlphaFoldDB" id="A0A1Y2B4E1"/>
<reference evidence="12 13" key="1">
    <citation type="submission" date="2016-07" db="EMBL/GenBank/DDBJ databases">
        <title>Pervasive Adenine N6-methylation of Active Genes in Fungi.</title>
        <authorList>
            <consortium name="DOE Joint Genome Institute"/>
            <person name="Mondo S.J."/>
            <person name="Dannebaum R.O."/>
            <person name="Kuo R.C."/>
            <person name="Labutti K."/>
            <person name="Haridas S."/>
            <person name="Kuo A."/>
            <person name="Salamov A."/>
            <person name="Ahrendt S.R."/>
            <person name="Lipzen A."/>
            <person name="Sullivan W."/>
            <person name="Andreopoulos W.B."/>
            <person name="Clum A."/>
            <person name="Lindquist E."/>
            <person name="Daum C."/>
            <person name="Ramamoorthy G.K."/>
            <person name="Gryganskyi A."/>
            <person name="Culley D."/>
            <person name="Magnuson J.K."/>
            <person name="James T.Y."/>
            <person name="O'Malley M.A."/>
            <person name="Stajich J.E."/>
            <person name="Spatafora J.W."/>
            <person name="Visel A."/>
            <person name="Grigoriev I.V."/>
        </authorList>
    </citation>
    <scope>NUCLEOTIDE SEQUENCE [LARGE SCALE GENOMIC DNA]</scope>
    <source>
        <strain evidence="12 13">68-887.2</strain>
    </source>
</reference>
<dbReference type="PROSITE" id="PS00079">
    <property type="entry name" value="MULTICOPPER_OXIDASE1"/>
    <property type="match status" value="1"/>
</dbReference>
<dbReference type="InterPro" id="IPR001117">
    <property type="entry name" value="Cu-oxidase_2nd"/>
</dbReference>
<accession>A0A1Y2B4E1</accession>
<keyword evidence="6" id="KW-0325">Glycoprotein</keyword>
<dbReference type="STRING" id="71784.A0A1Y2B4E1"/>
<evidence type="ECO:0000256" key="8">
    <source>
        <dbReference type="SAM" id="SignalP"/>
    </source>
</evidence>
<dbReference type="InterPro" id="IPR008972">
    <property type="entry name" value="Cupredoxin"/>
</dbReference>
<keyword evidence="2" id="KW-0479">Metal-binding</keyword>
<keyword evidence="5" id="KW-1015">Disulfide bond</keyword>
<feature type="compositionally biased region" description="Low complexity" evidence="7">
    <location>
        <begin position="25"/>
        <end position="54"/>
    </location>
</feature>
<name>A0A1Y2B4E1_9TREE</name>
<feature type="domain" description="Plastocyanin-like" evidence="11">
    <location>
        <begin position="115"/>
        <end position="226"/>
    </location>
</feature>
<dbReference type="SUPFAM" id="SSF49503">
    <property type="entry name" value="Cupredoxins"/>
    <property type="match status" value="3"/>
</dbReference>
<dbReference type="Pfam" id="PF00394">
    <property type="entry name" value="Cu-oxidase"/>
    <property type="match status" value="1"/>
</dbReference>
<evidence type="ECO:0000259" key="9">
    <source>
        <dbReference type="Pfam" id="PF00394"/>
    </source>
</evidence>
<protein>
    <submittedName>
        <fullName evidence="12">Multi-copper oxidase laccase-like protein</fullName>
    </submittedName>
</protein>
<evidence type="ECO:0000256" key="5">
    <source>
        <dbReference type="ARBA" id="ARBA00023157"/>
    </source>
</evidence>
<feature type="domain" description="Plastocyanin-like" evidence="9">
    <location>
        <begin position="238"/>
        <end position="398"/>
    </location>
</feature>
<evidence type="ECO:0000259" key="10">
    <source>
        <dbReference type="Pfam" id="PF07731"/>
    </source>
</evidence>
<evidence type="ECO:0000256" key="2">
    <source>
        <dbReference type="ARBA" id="ARBA00022723"/>
    </source>
</evidence>
<dbReference type="Pfam" id="PF07732">
    <property type="entry name" value="Cu-oxidase_3"/>
    <property type="match status" value="1"/>
</dbReference>
<dbReference type="PANTHER" id="PTHR11709">
    <property type="entry name" value="MULTI-COPPER OXIDASE"/>
    <property type="match status" value="1"/>
</dbReference>
<proteinExistence type="inferred from homology"/>
<evidence type="ECO:0000256" key="1">
    <source>
        <dbReference type="ARBA" id="ARBA00010609"/>
    </source>
</evidence>
<sequence>MRHFLFVTSVLAVVVSARSVPTRNTTATAHSSSLSASPSTSSAGPPQSATSSPAVQTVYPQPPLPNRWAFNDPSIYTLSGDFEITDIPRTREYYFSLDAVANGKIVAIRYLPDLVAPDGYARQMFTVNGQFPGPLIQANEGDRVVIHMVNNLEIDQTIHWHGITQNGSQWMDGIGGISQCPIPANGGTFTYDFTISNQYGSYWYHSHYAATLADGLVGGIVVHSPSDPLKRGVDFDEDRILYVQDLLHDQSDVIVAALKSPQGYRGAPAAPEPDAILINGVGATNCTAAPAGSNCTTPAPPEILVPAGKRIRFRVLNTGAHAMLRLSLDKHPFEIIEADDTPVYGSSDVHEAPVGPGQRYSLLVTTDKGEVGDTFPLRVTAASACLVSAFRQTMVAHVRYVDDNGNYPEYGTPHDQPWHDLDDPLTAACDDLTAKYPLAPRVAENAPTEVLDTHVFNSQFGQFVGVDGVAFQGFGFNSIAYQNQINYPLLAQVENGLSPNPSLIASVTYQNSGGGDIIFNNLDPNLPHPIHLHGRSFYIVARGQGNITDLHGVEIDTNNPLRRDTTQISAASYMVLRLVTDTPGVWPIHCHIAWHLSVGKLGAVVIQPDAVYDFEQPAEWLGLCAGTDPQAFGPDKRNIISA</sequence>
<keyword evidence="13" id="KW-1185">Reference proteome</keyword>
<dbReference type="InterPro" id="IPR045087">
    <property type="entry name" value="Cu-oxidase_fam"/>
</dbReference>
<evidence type="ECO:0000259" key="11">
    <source>
        <dbReference type="Pfam" id="PF07732"/>
    </source>
</evidence>
<dbReference type="Gene3D" id="2.60.40.420">
    <property type="entry name" value="Cupredoxins - blue copper proteins"/>
    <property type="match status" value="3"/>
</dbReference>
<evidence type="ECO:0000256" key="7">
    <source>
        <dbReference type="SAM" id="MobiDB-lite"/>
    </source>
</evidence>
<dbReference type="PANTHER" id="PTHR11709:SF414">
    <property type="entry name" value="ADR239WP"/>
    <property type="match status" value="1"/>
</dbReference>
<evidence type="ECO:0000256" key="4">
    <source>
        <dbReference type="ARBA" id="ARBA00023008"/>
    </source>
</evidence>
<feature type="region of interest" description="Disordered" evidence="7">
    <location>
        <begin position="25"/>
        <end position="57"/>
    </location>
</feature>
<evidence type="ECO:0000313" key="12">
    <source>
        <dbReference type="EMBL" id="ORY29691.1"/>
    </source>
</evidence>
<evidence type="ECO:0000256" key="6">
    <source>
        <dbReference type="ARBA" id="ARBA00023180"/>
    </source>
</evidence>
<feature type="chain" id="PRO_5012801972" evidence="8">
    <location>
        <begin position="18"/>
        <end position="642"/>
    </location>
</feature>
<dbReference type="InParanoid" id="A0A1Y2B4E1"/>
<dbReference type="EMBL" id="MCFC01000024">
    <property type="protein sequence ID" value="ORY29691.1"/>
    <property type="molecule type" value="Genomic_DNA"/>
</dbReference>
<keyword evidence="8" id="KW-0732">Signal</keyword>
<keyword evidence="3" id="KW-0560">Oxidoreductase</keyword>
<feature type="signal peptide" evidence="8">
    <location>
        <begin position="1"/>
        <end position="17"/>
    </location>
</feature>
<dbReference type="Pfam" id="PF07731">
    <property type="entry name" value="Cu-oxidase_2"/>
    <property type="match status" value="1"/>
</dbReference>
<dbReference type="GO" id="GO:0016491">
    <property type="term" value="F:oxidoreductase activity"/>
    <property type="evidence" value="ECO:0007669"/>
    <property type="project" value="UniProtKB-KW"/>
</dbReference>
<dbReference type="Proteomes" id="UP000193986">
    <property type="component" value="Unassembled WGS sequence"/>
</dbReference>
<dbReference type="InterPro" id="IPR011706">
    <property type="entry name" value="Cu-oxidase_C"/>
</dbReference>